<evidence type="ECO:0000313" key="2">
    <source>
        <dbReference type="Proteomes" id="UP001194468"/>
    </source>
</evidence>
<name>A0AAD4BKU5_BOLED</name>
<organism evidence="1 2">
    <name type="scientific">Boletus edulis BED1</name>
    <dbReference type="NCBI Taxonomy" id="1328754"/>
    <lineage>
        <taxon>Eukaryota</taxon>
        <taxon>Fungi</taxon>
        <taxon>Dikarya</taxon>
        <taxon>Basidiomycota</taxon>
        <taxon>Agaricomycotina</taxon>
        <taxon>Agaricomycetes</taxon>
        <taxon>Agaricomycetidae</taxon>
        <taxon>Boletales</taxon>
        <taxon>Boletineae</taxon>
        <taxon>Boletaceae</taxon>
        <taxon>Boletoideae</taxon>
        <taxon>Boletus</taxon>
    </lineage>
</organism>
<gene>
    <name evidence="1" type="ORF">L210DRAFT_2681700</name>
</gene>
<dbReference type="EMBL" id="WHUW01000031">
    <property type="protein sequence ID" value="KAF8433879.1"/>
    <property type="molecule type" value="Genomic_DNA"/>
</dbReference>
<reference evidence="1" key="2">
    <citation type="journal article" date="2020" name="Nat. Commun.">
        <title>Large-scale genome sequencing of mycorrhizal fungi provides insights into the early evolution of symbiotic traits.</title>
        <authorList>
            <person name="Miyauchi S."/>
            <person name="Kiss E."/>
            <person name="Kuo A."/>
            <person name="Drula E."/>
            <person name="Kohler A."/>
            <person name="Sanchez-Garcia M."/>
            <person name="Morin E."/>
            <person name="Andreopoulos B."/>
            <person name="Barry K.W."/>
            <person name="Bonito G."/>
            <person name="Buee M."/>
            <person name="Carver A."/>
            <person name="Chen C."/>
            <person name="Cichocki N."/>
            <person name="Clum A."/>
            <person name="Culley D."/>
            <person name="Crous P.W."/>
            <person name="Fauchery L."/>
            <person name="Girlanda M."/>
            <person name="Hayes R.D."/>
            <person name="Keri Z."/>
            <person name="LaButti K."/>
            <person name="Lipzen A."/>
            <person name="Lombard V."/>
            <person name="Magnuson J."/>
            <person name="Maillard F."/>
            <person name="Murat C."/>
            <person name="Nolan M."/>
            <person name="Ohm R.A."/>
            <person name="Pangilinan J."/>
            <person name="Pereira M.F."/>
            <person name="Perotto S."/>
            <person name="Peter M."/>
            <person name="Pfister S."/>
            <person name="Riley R."/>
            <person name="Sitrit Y."/>
            <person name="Stielow J.B."/>
            <person name="Szollosi G."/>
            <person name="Zifcakova L."/>
            <person name="Stursova M."/>
            <person name="Spatafora J.W."/>
            <person name="Tedersoo L."/>
            <person name="Vaario L.M."/>
            <person name="Yamada A."/>
            <person name="Yan M."/>
            <person name="Wang P."/>
            <person name="Xu J."/>
            <person name="Bruns T."/>
            <person name="Baldrian P."/>
            <person name="Vilgalys R."/>
            <person name="Dunand C."/>
            <person name="Henrissat B."/>
            <person name="Grigoriev I.V."/>
            <person name="Hibbett D."/>
            <person name="Nagy L.G."/>
            <person name="Martin F.M."/>
        </authorList>
    </citation>
    <scope>NUCLEOTIDE SEQUENCE</scope>
    <source>
        <strain evidence="1">BED1</strain>
    </source>
</reference>
<keyword evidence="2" id="KW-1185">Reference proteome</keyword>
<evidence type="ECO:0000313" key="1">
    <source>
        <dbReference type="EMBL" id="KAF8433879.1"/>
    </source>
</evidence>
<comment type="caution">
    <text evidence="1">The sequence shown here is derived from an EMBL/GenBank/DDBJ whole genome shotgun (WGS) entry which is preliminary data.</text>
</comment>
<dbReference type="AlphaFoldDB" id="A0AAD4BKU5"/>
<dbReference type="Proteomes" id="UP001194468">
    <property type="component" value="Unassembled WGS sequence"/>
</dbReference>
<protein>
    <submittedName>
        <fullName evidence="1">Uncharacterized protein</fullName>
    </submittedName>
</protein>
<sequence length="228" mass="26000">MFLPNVQHEDNSILSLRTSHCRRAAQCSRVVSLLCVTGQSQRSSCGSIASRFWRLHTITFSPRHHVAKKHAQNLSTVWNSSFIPNGEPRGGRILAVNSFGYRSQVRQGTCLQKDDREVEAFSEDRTGSQGRDSRPVEMCHWTMNHDVRRRVAVPAIHESVSFGGESRQKGHWIRLRTVPPRLEGSCQGFRRYQRAVRNSHIVNLPPCNCSVRVWGGSCWMGSRNKHKR</sequence>
<proteinExistence type="predicted"/>
<reference evidence="1" key="1">
    <citation type="submission" date="2019-10" db="EMBL/GenBank/DDBJ databases">
        <authorList>
            <consortium name="DOE Joint Genome Institute"/>
            <person name="Kuo A."/>
            <person name="Miyauchi S."/>
            <person name="Kiss E."/>
            <person name="Drula E."/>
            <person name="Kohler A."/>
            <person name="Sanchez-Garcia M."/>
            <person name="Andreopoulos B."/>
            <person name="Barry K.W."/>
            <person name="Bonito G."/>
            <person name="Buee M."/>
            <person name="Carver A."/>
            <person name="Chen C."/>
            <person name="Cichocki N."/>
            <person name="Clum A."/>
            <person name="Culley D."/>
            <person name="Crous P.W."/>
            <person name="Fauchery L."/>
            <person name="Girlanda M."/>
            <person name="Hayes R."/>
            <person name="Keri Z."/>
            <person name="LaButti K."/>
            <person name="Lipzen A."/>
            <person name="Lombard V."/>
            <person name="Magnuson J."/>
            <person name="Maillard F."/>
            <person name="Morin E."/>
            <person name="Murat C."/>
            <person name="Nolan M."/>
            <person name="Ohm R."/>
            <person name="Pangilinan J."/>
            <person name="Pereira M."/>
            <person name="Perotto S."/>
            <person name="Peter M."/>
            <person name="Riley R."/>
            <person name="Sitrit Y."/>
            <person name="Stielow B."/>
            <person name="Szollosi G."/>
            <person name="Zifcakova L."/>
            <person name="Stursova M."/>
            <person name="Spatafora J.W."/>
            <person name="Tedersoo L."/>
            <person name="Vaario L.-M."/>
            <person name="Yamada A."/>
            <person name="Yan M."/>
            <person name="Wang P."/>
            <person name="Xu J."/>
            <person name="Bruns T."/>
            <person name="Baldrian P."/>
            <person name="Vilgalys R."/>
            <person name="Henrissat B."/>
            <person name="Grigoriev I.V."/>
            <person name="Hibbett D."/>
            <person name="Nagy L.G."/>
            <person name="Martin F.M."/>
        </authorList>
    </citation>
    <scope>NUCLEOTIDE SEQUENCE</scope>
    <source>
        <strain evidence="1">BED1</strain>
    </source>
</reference>
<accession>A0AAD4BKU5</accession>